<evidence type="ECO:0000313" key="4">
    <source>
        <dbReference type="Proteomes" id="UP001165085"/>
    </source>
</evidence>
<dbReference type="EMBL" id="BRXY01000333">
    <property type="protein sequence ID" value="GMH87782.1"/>
    <property type="molecule type" value="Genomic_DNA"/>
</dbReference>
<dbReference type="InterPro" id="IPR016833">
    <property type="entry name" value="Put_Na-Bile_cotransptr"/>
</dbReference>
<feature type="transmembrane region" description="Helical" evidence="2">
    <location>
        <begin position="63"/>
        <end position="81"/>
    </location>
</feature>
<dbReference type="Pfam" id="PF13593">
    <property type="entry name" value="SBF_like"/>
    <property type="match status" value="1"/>
</dbReference>
<keyword evidence="2" id="KW-0472">Membrane</keyword>
<dbReference type="PANTHER" id="PTHR18640">
    <property type="entry name" value="SOLUTE CARRIER FAMILY 10 MEMBER 7"/>
    <property type="match status" value="1"/>
</dbReference>
<feature type="transmembrane region" description="Helical" evidence="2">
    <location>
        <begin position="30"/>
        <end position="51"/>
    </location>
</feature>
<keyword evidence="2" id="KW-0812">Transmembrane</keyword>
<feature type="transmembrane region" description="Helical" evidence="2">
    <location>
        <begin position="93"/>
        <end position="119"/>
    </location>
</feature>
<keyword evidence="4" id="KW-1185">Reference proteome</keyword>
<comment type="caution">
    <text evidence="3">The sequence shown here is derived from an EMBL/GenBank/DDBJ whole genome shotgun (WGS) entry which is preliminary data.</text>
</comment>
<feature type="transmembrane region" description="Helical" evidence="2">
    <location>
        <begin position="194"/>
        <end position="215"/>
    </location>
</feature>
<protein>
    <submittedName>
        <fullName evidence="3">Uncharacterized protein</fullName>
    </submittedName>
</protein>
<feature type="transmembrane region" description="Helical" evidence="2">
    <location>
        <begin position="270"/>
        <end position="293"/>
    </location>
</feature>
<evidence type="ECO:0000256" key="1">
    <source>
        <dbReference type="SAM" id="MobiDB-lite"/>
    </source>
</evidence>
<dbReference type="AlphaFoldDB" id="A0A9W7ER63"/>
<dbReference type="Gene3D" id="1.20.1530.20">
    <property type="match status" value="1"/>
</dbReference>
<proteinExistence type="predicted"/>
<feature type="transmembrane region" description="Helical" evidence="2">
    <location>
        <begin position="300"/>
        <end position="324"/>
    </location>
</feature>
<dbReference type="Proteomes" id="UP001165085">
    <property type="component" value="Unassembled WGS sequence"/>
</dbReference>
<accession>A0A9W7ER63</accession>
<keyword evidence="2" id="KW-1133">Transmembrane helix</keyword>
<name>A0A9W7ER63_9STRA</name>
<organism evidence="3 4">
    <name type="scientific">Triparma strigata</name>
    <dbReference type="NCBI Taxonomy" id="1606541"/>
    <lineage>
        <taxon>Eukaryota</taxon>
        <taxon>Sar</taxon>
        <taxon>Stramenopiles</taxon>
        <taxon>Ochrophyta</taxon>
        <taxon>Bolidophyceae</taxon>
        <taxon>Parmales</taxon>
        <taxon>Triparmaceae</taxon>
        <taxon>Triparma</taxon>
    </lineage>
</organism>
<dbReference type="InterPro" id="IPR038770">
    <property type="entry name" value="Na+/solute_symporter_sf"/>
</dbReference>
<feature type="transmembrane region" description="Helical" evidence="2">
    <location>
        <begin position="131"/>
        <end position="148"/>
    </location>
</feature>
<evidence type="ECO:0000256" key="2">
    <source>
        <dbReference type="SAM" id="Phobius"/>
    </source>
</evidence>
<feature type="transmembrane region" description="Helical" evidence="2">
    <location>
        <begin position="235"/>
        <end position="250"/>
    </location>
</feature>
<gene>
    <name evidence="3" type="ORF">TrST_g8513</name>
</gene>
<dbReference type="GO" id="GO:0005886">
    <property type="term" value="C:plasma membrane"/>
    <property type="evidence" value="ECO:0007669"/>
    <property type="project" value="TreeGrafter"/>
</dbReference>
<reference evidence="4" key="1">
    <citation type="journal article" date="2023" name="Commun. Biol.">
        <title>Genome analysis of Parmales, the sister group of diatoms, reveals the evolutionary specialization of diatoms from phago-mixotrophs to photoautotrophs.</title>
        <authorList>
            <person name="Ban H."/>
            <person name="Sato S."/>
            <person name="Yoshikawa S."/>
            <person name="Yamada K."/>
            <person name="Nakamura Y."/>
            <person name="Ichinomiya M."/>
            <person name="Sato N."/>
            <person name="Blanc-Mathieu R."/>
            <person name="Endo H."/>
            <person name="Kuwata A."/>
            <person name="Ogata H."/>
        </authorList>
    </citation>
    <scope>NUCLEOTIDE SEQUENCE [LARGE SCALE GENOMIC DNA]</scope>
    <source>
        <strain evidence="4">NIES 3701</strain>
    </source>
</reference>
<feature type="region of interest" description="Disordered" evidence="1">
    <location>
        <begin position="1"/>
        <end position="21"/>
    </location>
</feature>
<evidence type="ECO:0000313" key="3">
    <source>
        <dbReference type="EMBL" id="GMH87782.1"/>
    </source>
</evidence>
<dbReference type="PANTHER" id="PTHR18640:SF5">
    <property type="entry name" value="SODIUM_BILE ACID COTRANSPORTER 7"/>
    <property type="match status" value="1"/>
</dbReference>
<feature type="transmembrane region" description="Helical" evidence="2">
    <location>
        <begin position="160"/>
        <end position="182"/>
    </location>
</feature>
<sequence length="396" mass="43612">MSSTTAVVEAPPDTDPPPPTPPTKLQKLKAFCVTNSLLLGILLSILLALAYPKLGAVYLAPKVTATYICVIYIFLLSGISLKTKELVNALSNWKFNAVVQVFSLGVVSGLTFLLCKLLLAMNATSQNLAEGLTITACLPMTINMVIVLTKSSGGDEASAVFNAAFGNLLGVFLTPLLVLAYLGDDSSIDFLTVLFKLGVRVLLPLFVGQIIQFFFVKIKQFVADNKFYFKKSQEFALVFIVYTVFCKNFYDDGTTSSASDVGATTEEVIIMIVIIAFWIIMLMILSWITFYFLYHDCPTLRVFALFGCSHKTIAMGIPLITALYETSPKLALYTLPILVWHPTQLILGSLLAPRLSKWVEDEKGRLNLEDDGFTKKRGSESEQFTIDIGEEENNVL</sequence>
<dbReference type="OrthoDB" id="188035at2759"/>